<feature type="domain" description="Antitoxin Xre/MbcA/ParS-like toxin-binding" evidence="2">
    <location>
        <begin position="111"/>
        <end position="157"/>
    </location>
</feature>
<gene>
    <name evidence="3" type="ORF">EG028_21740</name>
</gene>
<reference evidence="4" key="1">
    <citation type="submission" date="2018-11" db="EMBL/GenBank/DDBJ databases">
        <title>Chitinophaga lutea sp.nov., isolate from arsenic contaminated soil.</title>
        <authorList>
            <person name="Zong Y."/>
        </authorList>
    </citation>
    <scope>NUCLEOTIDE SEQUENCE [LARGE SCALE GENOMIC DNA]</scope>
    <source>
        <strain evidence="4">YLT18</strain>
    </source>
</reference>
<dbReference type="RefSeq" id="WP_120518384.1">
    <property type="nucleotide sequence ID" value="NZ_QXZY01000012.1"/>
</dbReference>
<evidence type="ECO:0000256" key="1">
    <source>
        <dbReference type="SAM" id="MobiDB-lite"/>
    </source>
</evidence>
<evidence type="ECO:0000313" key="4">
    <source>
        <dbReference type="Proteomes" id="UP000279089"/>
    </source>
</evidence>
<proteinExistence type="predicted"/>
<comment type="caution">
    <text evidence="3">The sequence shown here is derived from an EMBL/GenBank/DDBJ whole genome shotgun (WGS) entry which is preliminary data.</text>
</comment>
<dbReference type="Pfam" id="PF09722">
    <property type="entry name" value="Xre_MbcA_ParS_C"/>
    <property type="match status" value="1"/>
</dbReference>
<keyword evidence="4" id="KW-1185">Reference proteome</keyword>
<name>A0A3N4MBQ8_9BACT</name>
<evidence type="ECO:0000313" key="3">
    <source>
        <dbReference type="EMBL" id="RPD39236.1"/>
    </source>
</evidence>
<dbReference type="EMBL" id="RMBX01000012">
    <property type="protein sequence ID" value="RPD39236.1"/>
    <property type="molecule type" value="Genomic_DNA"/>
</dbReference>
<dbReference type="AlphaFoldDB" id="A0A3N4MBQ8"/>
<protein>
    <submittedName>
        <fullName evidence="3">DUF2384 domain-containing protein</fullName>
    </submittedName>
</protein>
<sequence length="160" mass="18160">MNLKSDKAKTGAGKKPAAPRKSLTDDMLVSYESIVKMQEMLYSKKIEAARAGVTKEQLTRLKEIFELDYDTLSTLLIVTNRSLHLKKGKDILSRNVSDRIIAIADVFSLGYNVFRERELFHNWLKSPSDDLDGVVPIALLDTFTGIEEVKKRLQRIDAFN</sequence>
<dbReference type="OrthoDB" id="5770459at2"/>
<evidence type="ECO:0000259" key="2">
    <source>
        <dbReference type="Pfam" id="PF09722"/>
    </source>
</evidence>
<dbReference type="Proteomes" id="UP000279089">
    <property type="component" value="Unassembled WGS sequence"/>
</dbReference>
<accession>A0A3N4MBQ8</accession>
<dbReference type="InterPro" id="IPR024467">
    <property type="entry name" value="Xre/MbcA/ParS-like_toxin-bd"/>
</dbReference>
<organism evidence="3 4">
    <name type="scientific">Chitinophaga barathri</name>
    <dbReference type="NCBI Taxonomy" id="1647451"/>
    <lineage>
        <taxon>Bacteria</taxon>
        <taxon>Pseudomonadati</taxon>
        <taxon>Bacteroidota</taxon>
        <taxon>Chitinophagia</taxon>
        <taxon>Chitinophagales</taxon>
        <taxon>Chitinophagaceae</taxon>
        <taxon>Chitinophaga</taxon>
    </lineage>
</organism>
<feature type="region of interest" description="Disordered" evidence="1">
    <location>
        <begin position="1"/>
        <end position="21"/>
    </location>
</feature>